<reference evidence="5" key="1">
    <citation type="journal article" date="2019" name="Int. J. Syst. Evol. Microbiol.">
        <title>The Global Catalogue of Microorganisms (GCM) 10K type strain sequencing project: providing services to taxonomists for standard genome sequencing and annotation.</title>
        <authorList>
            <consortium name="The Broad Institute Genomics Platform"/>
            <consortium name="The Broad Institute Genome Sequencing Center for Infectious Disease"/>
            <person name="Wu L."/>
            <person name="Ma J."/>
        </authorList>
    </citation>
    <scope>NUCLEOTIDE SEQUENCE [LARGE SCALE GENOMIC DNA]</scope>
    <source>
        <strain evidence="5">JCM 16673</strain>
    </source>
</reference>
<keyword evidence="2" id="KW-0732">Signal</keyword>
<comment type="similarity">
    <text evidence="1">Belongs to the ribosome association toxin RatA family.</text>
</comment>
<dbReference type="RefSeq" id="WP_344762733.1">
    <property type="nucleotide sequence ID" value="NZ_BAAAZE010000008.1"/>
</dbReference>
<name>A0ABP7T2L2_9BURK</name>
<dbReference type="Gene3D" id="3.30.530.20">
    <property type="match status" value="1"/>
</dbReference>
<dbReference type="InterPro" id="IPR005031">
    <property type="entry name" value="COQ10_START"/>
</dbReference>
<dbReference type="SUPFAM" id="SSF55961">
    <property type="entry name" value="Bet v1-like"/>
    <property type="match status" value="1"/>
</dbReference>
<organism evidence="4 5">
    <name type="scientific">Actimicrobium antarcticum</name>
    <dbReference type="NCBI Taxonomy" id="1051899"/>
    <lineage>
        <taxon>Bacteria</taxon>
        <taxon>Pseudomonadati</taxon>
        <taxon>Pseudomonadota</taxon>
        <taxon>Betaproteobacteria</taxon>
        <taxon>Burkholderiales</taxon>
        <taxon>Oxalobacteraceae</taxon>
        <taxon>Actimicrobium</taxon>
    </lineage>
</organism>
<evidence type="ECO:0000313" key="5">
    <source>
        <dbReference type="Proteomes" id="UP001501353"/>
    </source>
</evidence>
<gene>
    <name evidence="4" type="ORF">GCM10022212_15720</name>
</gene>
<evidence type="ECO:0000256" key="2">
    <source>
        <dbReference type="SAM" id="SignalP"/>
    </source>
</evidence>
<keyword evidence="5" id="KW-1185">Reference proteome</keyword>
<dbReference type="InterPro" id="IPR023393">
    <property type="entry name" value="START-like_dom_sf"/>
</dbReference>
<protein>
    <recommendedName>
        <fullName evidence="3">Coenzyme Q-binding protein COQ10 START domain-containing protein</fullName>
    </recommendedName>
</protein>
<accession>A0ABP7T2L2</accession>
<feature type="domain" description="Coenzyme Q-binding protein COQ10 START" evidence="3">
    <location>
        <begin position="52"/>
        <end position="135"/>
    </location>
</feature>
<feature type="signal peptide" evidence="2">
    <location>
        <begin position="1"/>
        <end position="24"/>
    </location>
</feature>
<sequence length="191" mass="21070">MKYPATVVLLSVLLMAGTATTALAAIDDNESPVVVHVSKHGDLITVDADFSVSVPPRQAWEVLTDFDHMSRFISNVTFSAVTARQRDKLQVTQKGAAQRGPLSFSFDSVREIELKPFEKITTHLLSGNMKQLDGTTLLSASEVGTHIVYHAESIPNTFVPPLIGTAFIETESRHQFEQMRVEMLTRKAAMK</sequence>
<comment type="caution">
    <text evidence="4">The sequence shown here is derived from an EMBL/GenBank/DDBJ whole genome shotgun (WGS) entry which is preliminary data.</text>
</comment>
<dbReference type="Pfam" id="PF03364">
    <property type="entry name" value="Polyketide_cyc"/>
    <property type="match status" value="1"/>
</dbReference>
<dbReference type="Proteomes" id="UP001501353">
    <property type="component" value="Unassembled WGS sequence"/>
</dbReference>
<dbReference type="EMBL" id="BAAAZE010000008">
    <property type="protein sequence ID" value="GAA4020177.1"/>
    <property type="molecule type" value="Genomic_DNA"/>
</dbReference>
<proteinExistence type="inferred from homology"/>
<evidence type="ECO:0000259" key="3">
    <source>
        <dbReference type="Pfam" id="PF03364"/>
    </source>
</evidence>
<evidence type="ECO:0000256" key="1">
    <source>
        <dbReference type="ARBA" id="ARBA00008918"/>
    </source>
</evidence>
<feature type="chain" id="PRO_5047166843" description="Coenzyme Q-binding protein COQ10 START domain-containing protein" evidence="2">
    <location>
        <begin position="25"/>
        <end position="191"/>
    </location>
</feature>
<evidence type="ECO:0000313" key="4">
    <source>
        <dbReference type="EMBL" id="GAA4020177.1"/>
    </source>
</evidence>